<reference evidence="2 3" key="1">
    <citation type="journal article" date="2011" name="Science">
        <title>The Selaginella genome identifies genetic changes associated with the evolution of vascular plants.</title>
        <authorList>
            <person name="Banks J.A."/>
            <person name="Nishiyama T."/>
            <person name="Hasebe M."/>
            <person name="Bowman J.L."/>
            <person name="Gribskov M."/>
            <person name="dePamphilis C."/>
            <person name="Albert V.A."/>
            <person name="Aono N."/>
            <person name="Aoyama T."/>
            <person name="Ambrose B.A."/>
            <person name="Ashton N.W."/>
            <person name="Axtell M.J."/>
            <person name="Barker E."/>
            <person name="Barker M.S."/>
            <person name="Bennetzen J.L."/>
            <person name="Bonawitz N.D."/>
            <person name="Chapple C."/>
            <person name="Cheng C."/>
            <person name="Correa L.G."/>
            <person name="Dacre M."/>
            <person name="DeBarry J."/>
            <person name="Dreyer I."/>
            <person name="Elias M."/>
            <person name="Engstrom E.M."/>
            <person name="Estelle M."/>
            <person name="Feng L."/>
            <person name="Finet C."/>
            <person name="Floyd S.K."/>
            <person name="Frommer W.B."/>
            <person name="Fujita T."/>
            <person name="Gramzow L."/>
            <person name="Gutensohn M."/>
            <person name="Harholt J."/>
            <person name="Hattori M."/>
            <person name="Heyl A."/>
            <person name="Hirai T."/>
            <person name="Hiwatashi Y."/>
            <person name="Ishikawa M."/>
            <person name="Iwata M."/>
            <person name="Karol K.G."/>
            <person name="Koehler B."/>
            <person name="Kolukisaoglu U."/>
            <person name="Kubo M."/>
            <person name="Kurata T."/>
            <person name="Lalonde S."/>
            <person name="Li K."/>
            <person name="Li Y."/>
            <person name="Litt A."/>
            <person name="Lyons E."/>
            <person name="Manning G."/>
            <person name="Maruyama T."/>
            <person name="Michael T.P."/>
            <person name="Mikami K."/>
            <person name="Miyazaki S."/>
            <person name="Morinaga S."/>
            <person name="Murata T."/>
            <person name="Mueller-Roeber B."/>
            <person name="Nelson D.R."/>
            <person name="Obara M."/>
            <person name="Oguri Y."/>
            <person name="Olmstead R.G."/>
            <person name="Onodera N."/>
            <person name="Petersen B.L."/>
            <person name="Pils B."/>
            <person name="Prigge M."/>
            <person name="Rensing S.A."/>
            <person name="Riano-Pachon D.M."/>
            <person name="Roberts A.W."/>
            <person name="Sato Y."/>
            <person name="Scheller H.V."/>
            <person name="Schulz B."/>
            <person name="Schulz C."/>
            <person name="Shakirov E.V."/>
            <person name="Shibagaki N."/>
            <person name="Shinohara N."/>
            <person name="Shippen D.E."/>
            <person name="Soerensen I."/>
            <person name="Sotooka R."/>
            <person name="Sugimoto N."/>
            <person name="Sugita M."/>
            <person name="Sumikawa N."/>
            <person name="Tanurdzic M."/>
            <person name="Theissen G."/>
            <person name="Ulvskov P."/>
            <person name="Wakazuki S."/>
            <person name="Weng J.K."/>
            <person name="Willats W.W."/>
            <person name="Wipf D."/>
            <person name="Wolf P.G."/>
            <person name="Yang L."/>
            <person name="Zimmer A.D."/>
            <person name="Zhu Q."/>
            <person name="Mitros T."/>
            <person name="Hellsten U."/>
            <person name="Loque D."/>
            <person name="Otillar R."/>
            <person name="Salamov A."/>
            <person name="Schmutz J."/>
            <person name="Shapiro H."/>
            <person name="Lindquist E."/>
            <person name="Lucas S."/>
            <person name="Rokhsar D."/>
            <person name="Grigoriev I.V."/>
        </authorList>
    </citation>
    <scope>NUCLEOTIDE SEQUENCE [LARGE SCALE GENOMIC DNA]</scope>
</reference>
<protein>
    <recommendedName>
        <fullName evidence="1">MACPF domain-containing protein</fullName>
    </recommendedName>
</protein>
<feature type="domain" description="MACPF" evidence="1">
    <location>
        <begin position="57"/>
        <end position="116"/>
    </location>
</feature>
<proteinExistence type="predicted"/>
<dbReference type="Pfam" id="PF01823">
    <property type="entry name" value="MACPF"/>
    <property type="match status" value="1"/>
</dbReference>
<dbReference type="AlphaFoldDB" id="D8TD62"/>
<name>D8TD62_SELML</name>
<gene>
    <name evidence="2" type="ORF">SELMODRAFT_431600</name>
</gene>
<dbReference type="KEGG" id="smo:SELMODRAFT_431600"/>
<dbReference type="Proteomes" id="UP000001514">
    <property type="component" value="Unassembled WGS sequence"/>
</dbReference>
<dbReference type="HOGENOM" id="CLU_736508_0_0_1"/>
<keyword evidence="3" id="KW-1185">Reference proteome</keyword>
<dbReference type="InParanoid" id="D8TD62"/>
<evidence type="ECO:0000259" key="1">
    <source>
        <dbReference type="Pfam" id="PF01823"/>
    </source>
</evidence>
<sequence length="376" mass="40819">MHIYLKCLIYAKKSHQLISLTNIYSKTKVEGEYSFFSASIDADIGQASANSLVNAFSKVQYRVDLYTLQLPPHHTELLRANAKQAIDTMSDLTVLFDTYGTHYLAGLIMGGTAVFTQSRTRAPSTRSSTSALPLKCLTRTWWAASLLRRKAKASSHFRSQAASSSTPLAETPVLGEYISPIMQTGGAPKHYGSDGPLLRARIVPIKRQFTDEGSGAHMDLSVCIPDVGGGWYYLGQVAFPGGEAKRSTQVWDDHGSGKSKNYSLWHGVAFDPVDYIVLSDFFRGGVDNQDAPTKEETAGIEAVSVSCLVSSGVVMGGLIWNDSGTGASDDASVWAIDPTAPVSVDEFQPYYVAEKSHNVPTRPVYVLKKSAVRFGD</sequence>
<dbReference type="Gramene" id="EFJ05410">
    <property type="protein sequence ID" value="EFJ05410"/>
    <property type="gene ID" value="SELMODRAFT_431600"/>
</dbReference>
<dbReference type="EMBL" id="GL377726">
    <property type="protein sequence ID" value="EFJ05410.1"/>
    <property type="molecule type" value="Genomic_DNA"/>
</dbReference>
<dbReference type="InterPro" id="IPR020864">
    <property type="entry name" value="MACPF"/>
</dbReference>
<evidence type="ECO:0000313" key="2">
    <source>
        <dbReference type="EMBL" id="EFJ05410.1"/>
    </source>
</evidence>
<accession>D8TD62</accession>
<evidence type="ECO:0000313" key="3">
    <source>
        <dbReference type="Proteomes" id="UP000001514"/>
    </source>
</evidence>
<organism evidence="3">
    <name type="scientific">Selaginella moellendorffii</name>
    <name type="common">Spikemoss</name>
    <dbReference type="NCBI Taxonomy" id="88036"/>
    <lineage>
        <taxon>Eukaryota</taxon>
        <taxon>Viridiplantae</taxon>
        <taxon>Streptophyta</taxon>
        <taxon>Embryophyta</taxon>
        <taxon>Tracheophyta</taxon>
        <taxon>Lycopodiopsida</taxon>
        <taxon>Selaginellales</taxon>
        <taxon>Selaginellaceae</taxon>
        <taxon>Selaginella</taxon>
    </lineage>
</organism>